<evidence type="ECO:0000313" key="2">
    <source>
        <dbReference type="EMBL" id="KAF1914115.1"/>
    </source>
</evidence>
<feature type="region of interest" description="Disordered" evidence="1">
    <location>
        <begin position="1"/>
        <end position="22"/>
    </location>
</feature>
<dbReference type="Proteomes" id="UP000800096">
    <property type="component" value="Unassembled WGS sequence"/>
</dbReference>
<dbReference type="EMBL" id="ML979137">
    <property type="protein sequence ID" value="KAF1914115.1"/>
    <property type="molecule type" value="Genomic_DNA"/>
</dbReference>
<organism evidence="2 3">
    <name type="scientific">Ampelomyces quisqualis</name>
    <name type="common">Powdery mildew agent</name>
    <dbReference type="NCBI Taxonomy" id="50730"/>
    <lineage>
        <taxon>Eukaryota</taxon>
        <taxon>Fungi</taxon>
        <taxon>Dikarya</taxon>
        <taxon>Ascomycota</taxon>
        <taxon>Pezizomycotina</taxon>
        <taxon>Dothideomycetes</taxon>
        <taxon>Pleosporomycetidae</taxon>
        <taxon>Pleosporales</taxon>
        <taxon>Pleosporineae</taxon>
        <taxon>Phaeosphaeriaceae</taxon>
        <taxon>Ampelomyces</taxon>
    </lineage>
</organism>
<proteinExistence type="predicted"/>
<evidence type="ECO:0000256" key="1">
    <source>
        <dbReference type="SAM" id="MobiDB-lite"/>
    </source>
</evidence>
<protein>
    <submittedName>
        <fullName evidence="2">Uncharacterized protein</fullName>
    </submittedName>
</protein>
<sequence length="330" mass="37484">MSFHNLKKGENQSGAHDITETHTYPFRKPGTLIVGKDGMQKALLELYGPNFAGKVHEPKFLNIRTAKTMAKTHHCGGTTNGDHAMVRSCFTKGEQAYCTEWVDVGNYRTRCGQRLGMWSQGCGNPHHKMMQPGSLSKIILEMFEGKRTEVDWAKFNDPRAMDVWHAEQDQAVVDPREIERQREEAIEEQIGGNNAQVQHDPKLYAIYEIYEYKKAEDEKKTRIEAAFAKQVDEQTIGTLDPKIVRLKHTKPAVYEKAYTDHRAKVMEELRTGPSREPAIPKNPRLEALATKRANGGKAMKTKNASHRGWSRDVFKGKKTHGHDTENHPPV</sequence>
<feature type="compositionally biased region" description="Basic and acidic residues" evidence="1">
    <location>
        <begin position="309"/>
        <end position="330"/>
    </location>
</feature>
<dbReference type="OrthoDB" id="3779365at2759"/>
<name>A0A6A5QEY8_AMPQU</name>
<reference evidence="2" key="1">
    <citation type="journal article" date="2020" name="Stud. Mycol.">
        <title>101 Dothideomycetes genomes: a test case for predicting lifestyles and emergence of pathogens.</title>
        <authorList>
            <person name="Haridas S."/>
            <person name="Albert R."/>
            <person name="Binder M."/>
            <person name="Bloem J."/>
            <person name="Labutti K."/>
            <person name="Salamov A."/>
            <person name="Andreopoulos B."/>
            <person name="Baker S."/>
            <person name="Barry K."/>
            <person name="Bills G."/>
            <person name="Bluhm B."/>
            <person name="Cannon C."/>
            <person name="Castanera R."/>
            <person name="Culley D."/>
            <person name="Daum C."/>
            <person name="Ezra D."/>
            <person name="Gonzalez J."/>
            <person name="Henrissat B."/>
            <person name="Kuo A."/>
            <person name="Liang C."/>
            <person name="Lipzen A."/>
            <person name="Lutzoni F."/>
            <person name="Magnuson J."/>
            <person name="Mondo S."/>
            <person name="Nolan M."/>
            <person name="Ohm R."/>
            <person name="Pangilinan J."/>
            <person name="Park H.-J."/>
            <person name="Ramirez L."/>
            <person name="Alfaro M."/>
            <person name="Sun H."/>
            <person name="Tritt A."/>
            <person name="Yoshinaga Y."/>
            <person name="Zwiers L.-H."/>
            <person name="Turgeon B."/>
            <person name="Goodwin S."/>
            <person name="Spatafora J."/>
            <person name="Crous P."/>
            <person name="Grigoriev I."/>
        </authorList>
    </citation>
    <scope>NUCLEOTIDE SEQUENCE</scope>
    <source>
        <strain evidence="2">HMLAC05119</strain>
    </source>
</reference>
<keyword evidence="3" id="KW-1185">Reference proteome</keyword>
<evidence type="ECO:0000313" key="3">
    <source>
        <dbReference type="Proteomes" id="UP000800096"/>
    </source>
</evidence>
<accession>A0A6A5QEY8</accession>
<feature type="region of interest" description="Disordered" evidence="1">
    <location>
        <begin position="291"/>
        <end position="330"/>
    </location>
</feature>
<gene>
    <name evidence="2" type="ORF">BDU57DRAFT_530675</name>
</gene>
<dbReference type="AlphaFoldDB" id="A0A6A5QEY8"/>